<keyword evidence="5 8" id="KW-0460">Magnesium</keyword>
<evidence type="ECO:0000256" key="2">
    <source>
        <dbReference type="ARBA" id="ARBA00022679"/>
    </source>
</evidence>
<dbReference type="GO" id="GO:0008897">
    <property type="term" value="F:holo-[acyl-carrier-protein] synthase activity"/>
    <property type="evidence" value="ECO:0007669"/>
    <property type="project" value="UniProtKB-UniRule"/>
</dbReference>
<evidence type="ECO:0000313" key="11">
    <source>
        <dbReference type="Proteomes" id="UP001315686"/>
    </source>
</evidence>
<dbReference type="InterPro" id="IPR002582">
    <property type="entry name" value="ACPS"/>
</dbReference>
<evidence type="ECO:0000313" key="10">
    <source>
        <dbReference type="EMBL" id="MBT0959236.1"/>
    </source>
</evidence>
<dbReference type="GO" id="GO:0006633">
    <property type="term" value="P:fatty acid biosynthetic process"/>
    <property type="evidence" value="ECO:0007669"/>
    <property type="project" value="UniProtKB-UniRule"/>
</dbReference>
<feature type="binding site" evidence="8">
    <location>
        <position position="8"/>
    </location>
    <ligand>
        <name>Mg(2+)</name>
        <dbReference type="ChEBI" id="CHEBI:18420"/>
    </ligand>
</feature>
<comment type="cofactor">
    <cofactor evidence="8">
        <name>Mg(2+)</name>
        <dbReference type="ChEBI" id="CHEBI:18420"/>
    </cofactor>
</comment>
<evidence type="ECO:0000256" key="1">
    <source>
        <dbReference type="ARBA" id="ARBA00022516"/>
    </source>
</evidence>
<dbReference type="SUPFAM" id="SSF56214">
    <property type="entry name" value="4'-phosphopantetheinyl transferase"/>
    <property type="match status" value="1"/>
</dbReference>
<comment type="catalytic activity">
    <reaction evidence="8">
        <text>apo-[ACP] + CoA = holo-[ACP] + adenosine 3',5'-bisphosphate + H(+)</text>
        <dbReference type="Rhea" id="RHEA:12068"/>
        <dbReference type="Rhea" id="RHEA-COMP:9685"/>
        <dbReference type="Rhea" id="RHEA-COMP:9690"/>
        <dbReference type="ChEBI" id="CHEBI:15378"/>
        <dbReference type="ChEBI" id="CHEBI:29999"/>
        <dbReference type="ChEBI" id="CHEBI:57287"/>
        <dbReference type="ChEBI" id="CHEBI:58343"/>
        <dbReference type="ChEBI" id="CHEBI:64479"/>
        <dbReference type="EC" id="2.7.8.7"/>
    </reaction>
</comment>
<dbReference type="EC" id="2.7.8.7" evidence="8"/>
<dbReference type="NCBIfam" id="TIGR00556">
    <property type="entry name" value="pantethn_trn"/>
    <property type="match status" value="1"/>
</dbReference>
<dbReference type="GO" id="GO:0000287">
    <property type="term" value="F:magnesium ion binding"/>
    <property type="evidence" value="ECO:0007669"/>
    <property type="project" value="UniProtKB-UniRule"/>
</dbReference>
<comment type="subcellular location">
    <subcellularLocation>
        <location evidence="8">Cytoplasm</location>
    </subcellularLocation>
</comment>
<feature type="domain" description="4'-phosphopantetheinyl transferase" evidence="9">
    <location>
        <begin position="4"/>
        <end position="97"/>
    </location>
</feature>
<evidence type="ECO:0000256" key="3">
    <source>
        <dbReference type="ARBA" id="ARBA00022723"/>
    </source>
</evidence>
<dbReference type="AlphaFoldDB" id="A0AAP2CTF1"/>
<dbReference type="EMBL" id="JADQAZ010000004">
    <property type="protein sequence ID" value="MBT0959236.1"/>
    <property type="molecule type" value="Genomic_DNA"/>
</dbReference>
<evidence type="ECO:0000256" key="7">
    <source>
        <dbReference type="ARBA" id="ARBA00023160"/>
    </source>
</evidence>
<keyword evidence="2 8" id="KW-0808">Transferase</keyword>
<keyword evidence="6 8" id="KW-0443">Lipid metabolism</keyword>
<keyword evidence="7 8" id="KW-0275">Fatty acid biosynthesis</keyword>
<name>A0AAP2CTF1_9RHOB</name>
<keyword evidence="11" id="KW-1185">Reference proteome</keyword>
<comment type="function">
    <text evidence="8">Transfers the 4'-phosphopantetheine moiety from coenzyme A to a Ser of acyl-carrier-protein.</text>
</comment>
<keyword evidence="8" id="KW-0963">Cytoplasm</keyword>
<keyword evidence="3 8" id="KW-0479">Metal-binding</keyword>
<dbReference type="Proteomes" id="UP001315686">
    <property type="component" value="Unassembled WGS sequence"/>
</dbReference>
<protein>
    <recommendedName>
        <fullName evidence="8">Holo-[acyl-carrier-protein] synthase</fullName>
        <shortName evidence="8">Holo-ACP synthase</shortName>
        <ecNumber evidence="8">2.7.8.7</ecNumber>
    </recommendedName>
    <alternativeName>
        <fullName evidence="8">4'-phosphopantetheinyl transferase AcpS</fullName>
    </alternativeName>
</protein>
<reference evidence="10 11" key="1">
    <citation type="journal article" date="2021" name="Arch. Microbiol.">
        <title>Harenicola maris gen. nov., sp. nov. isolated from the Sea of Japan shallow sediments.</title>
        <authorList>
            <person name="Romanenko L.A."/>
            <person name="Kurilenko V.V."/>
            <person name="Chernysheva N.Y."/>
            <person name="Tekutyeva L.A."/>
            <person name="Velansky P.V."/>
            <person name="Svetashev V.I."/>
            <person name="Isaeva M.P."/>
        </authorList>
    </citation>
    <scope>NUCLEOTIDE SEQUENCE [LARGE SCALE GENOMIC DNA]</scope>
    <source>
        <strain evidence="10 11">KMM 3653</strain>
    </source>
</reference>
<evidence type="ECO:0000259" key="9">
    <source>
        <dbReference type="Pfam" id="PF01648"/>
    </source>
</evidence>
<evidence type="ECO:0000256" key="6">
    <source>
        <dbReference type="ARBA" id="ARBA00023098"/>
    </source>
</evidence>
<dbReference type="Pfam" id="PF01648">
    <property type="entry name" value="ACPS"/>
    <property type="match status" value="1"/>
</dbReference>
<organism evidence="10 11">
    <name type="scientific">Harenicola maris</name>
    <dbReference type="NCBI Taxonomy" id="2841044"/>
    <lineage>
        <taxon>Bacteria</taxon>
        <taxon>Pseudomonadati</taxon>
        <taxon>Pseudomonadota</taxon>
        <taxon>Alphaproteobacteria</taxon>
        <taxon>Rhodobacterales</taxon>
        <taxon>Paracoccaceae</taxon>
        <taxon>Harenicola</taxon>
    </lineage>
</organism>
<feature type="binding site" evidence="8">
    <location>
        <position position="57"/>
    </location>
    <ligand>
        <name>Mg(2+)</name>
        <dbReference type="ChEBI" id="CHEBI:18420"/>
    </ligand>
</feature>
<keyword evidence="4 8" id="KW-0276">Fatty acid metabolism</keyword>
<sequence length="148" mass="16311">MILGIGTDLANIDRIQGTLDRFGDRFRNRVFTPLEQDKAERRRDVAGTYAKRWAAKEACSKALGTGLRMGIAWKDMSVSNLPTGQPVMALTGWAAERLAEMTPDGYEATVHVSLTDDHPWAQAFVVIEANPLGASAPRMAQRPGKRRT</sequence>
<dbReference type="InterPro" id="IPR008278">
    <property type="entry name" value="4-PPantetheinyl_Trfase_dom"/>
</dbReference>
<dbReference type="NCBIfam" id="TIGR00516">
    <property type="entry name" value="acpS"/>
    <property type="match status" value="1"/>
</dbReference>
<evidence type="ECO:0000256" key="5">
    <source>
        <dbReference type="ARBA" id="ARBA00022842"/>
    </source>
</evidence>
<dbReference type="HAMAP" id="MF_00101">
    <property type="entry name" value="AcpS"/>
    <property type="match status" value="1"/>
</dbReference>
<accession>A0AAP2CTF1</accession>
<dbReference type="InterPro" id="IPR037143">
    <property type="entry name" value="4-PPantetheinyl_Trfase_dom_sf"/>
</dbReference>
<evidence type="ECO:0000256" key="8">
    <source>
        <dbReference type="HAMAP-Rule" id="MF_00101"/>
    </source>
</evidence>
<evidence type="ECO:0000256" key="4">
    <source>
        <dbReference type="ARBA" id="ARBA00022832"/>
    </source>
</evidence>
<dbReference type="Gene3D" id="3.90.470.20">
    <property type="entry name" value="4'-phosphopantetheinyl transferase domain"/>
    <property type="match status" value="1"/>
</dbReference>
<dbReference type="InterPro" id="IPR004568">
    <property type="entry name" value="Ppantetheine-prot_Trfase_dom"/>
</dbReference>
<gene>
    <name evidence="8" type="primary">acpS</name>
    <name evidence="10" type="ORF">IV417_17750</name>
</gene>
<keyword evidence="1 8" id="KW-0444">Lipid biosynthesis</keyword>
<proteinExistence type="inferred from homology"/>
<comment type="caution">
    <text evidence="10">The sequence shown here is derived from an EMBL/GenBank/DDBJ whole genome shotgun (WGS) entry which is preliminary data.</text>
</comment>
<dbReference type="GO" id="GO:0005737">
    <property type="term" value="C:cytoplasm"/>
    <property type="evidence" value="ECO:0007669"/>
    <property type="project" value="UniProtKB-SubCell"/>
</dbReference>
<comment type="similarity">
    <text evidence="8">Belongs to the P-Pant transferase superfamily. AcpS family.</text>
</comment>
<dbReference type="RefSeq" id="WP_327795471.1">
    <property type="nucleotide sequence ID" value="NZ_JADQAZ010000004.1"/>
</dbReference>